<sequence>MPTGKNCSPNGNDINKRMSITALAWPILVEILLRTILGTSDVFMLSGYSDKAVSAVGVISQLTFFLIIVSMFVSSGTGILIAQYNGADKPQQSQDVGVASIVLSFVVGAVLSVLALMCAIYFLPYYGLEPQVEQYAQEYLLISGAMTFNVTIGIVLTTIFRSHGYTNLPMVVNIISGVLNIVGNYIALYQPFGLPVYGVEGVAIATVFSQVVGTLLLCLLVGRSGIHLPLKTFRDISKHVYTRILKIGGMNAGEILSYNLAQITIVYFVVQMGTASMAAFTYAQNIARFSFAFSLALGQASQIQTGYYLGKGWVSAITKRVQIYFLVGFIVSLSASLLIYALREPILALFTDQPEIVLLTSSLILGSVLMESGRVFNLIFISALKGAGDIKFPVQMGILSMWGLGVVFSYLFGLHLGWGVFGAWMAISLDEWVRGIVMFRRWRSGIWTKFKIS</sequence>
<feature type="transmembrane region" description="Helical" evidence="9">
    <location>
        <begin position="321"/>
        <end position="341"/>
    </location>
</feature>
<feature type="transmembrane region" description="Helical" evidence="9">
    <location>
        <begin position="171"/>
        <end position="189"/>
    </location>
</feature>
<dbReference type="EMBL" id="CAKLCM010000002">
    <property type="protein sequence ID" value="CAH0525582.1"/>
    <property type="molecule type" value="Genomic_DNA"/>
</dbReference>
<dbReference type="InterPro" id="IPR047135">
    <property type="entry name" value="YsiQ"/>
</dbReference>
<dbReference type="PIRSF" id="PIRSF006603">
    <property type="entry name" value="DinF"/>
    <property type="match status" value="1"/>
</dbReference>
<dbReference type="PANTHER" id="PTHR42925:SF1">
    <property type="entry name" value="VIRULENCE FACTOR MVIN"/>
    <property type="match status" value="1"/>
</dbReference>
<comment type="subcellular location">
    <subcellularLocation>
        <location evidence="1">Cell inner membrane</location>
        <topology evidence="1">Multi-pass membrane protein</topology>
    </subcellularLocation>
</comment>
<protein>
    <recommendedName>
        <fullName evidence="2">Multidrug resistance protein NorM</fullName>
    </recommendedName>
    <alternativeName>
        <fullName evidence="8">Na(+)/drug antiporter</fullName>
    </alternativeName>
</protein>
<dbReference type="RefSeq" id="WP_237484106.1">
    <property type="nucleotide sequence ID" value="NZ_CAKLCM010000002.1"/>
</dbReference>
<feature type="transmembrane region" description="Helical" evidence="9">
    <location>
        <begin position="392"/>
        <end position="412"/>
    </location>
</feature>
<organism evidence="10 11">
    <name type="scientific">Vibrio hippocampi</name>
    <dbReference type="NCBI Taxonomy" id="654686"/>
    <lineage>
        <taxon>Bacteria</taxon>
        <taxon>Pseudomonadati</taxon>
        <taxon>Pseudomonadota</taxon>
        <taxon>Gammaproteobacteria</taxon>
        <taxon>Vibrionales</taxon>
        <taxon>Vibrionaceae</taxon>
        <taxon>Vibrio</taxon>
    </lineage>
</organism>
<evidence type="ECO:0000313" key="11">
    <source>
        <dbReference type="Proteomes" id="UP000838160"/>
    </source>
</evidence>
<keyword evidence="11" id="KW-1185">Reference proteome</keyword>
<evidence type="ECO:0000256" key="8">
    <source>
        <dbReference type="ARBA" id="ARBA00030855"/>
    </source>
</evidence>
<keyword evidence="6 9" id="KW-1133">Transmembrane helix</keyword>
<dbReference type="CDD" id="cd13134">
    <property type="entry name" value="MATE_like_8"/>
    <property type="match status" value="1"/>
</dbReference>
<keyword evidence="3" id="KW-0813">Transport</keyword>
<evidence type="ECO:0000256" key="4">
    <source>
        <dbReference type="ARBA" id="ARBA00022475"/>
    </source>
</evidence>
<evidence type="ECO:0000256" key="6">
    <source>
        <dbReference type="ARBA" id="ARBA00022989"/>
    </source>
</evidence>
<keyword evidence="4" id="KW-1003">Cell membrane</keyword>
<evidence type="ECO:0000313" key="10">
    <source>
        <dbReference type="EMBL" id="CAH0525582.1"/>
    </source>
</evidence>
<dbReference type="InterPro" id="IPR048279">
    <property type="entry name" value="MdtK-like"/>
</dbReference>
<feature type="transmembrane region" description="Helical" evidence="9">
    <location>
        <begin position="20"/>
        <end position="38"/>
    </location>
</feature>
<accession>A0ABM8ZHH2</accession>
<evidence type="ECO:0000256" key="3">
    <source>
        <dbReference type="ARBA" id="ARBA00022448"/>
    </source>
</evidence>
<keyword evidence="7 9" id="KW-0472">Membrane</keyword>
<evidence type="ECO:0000256" key="9">
    <source>
        <dbReference type="SAM" id="Phobius"/>
    </source>
</evidence>
<name>A0ABM8ZHH2_9VIBR</name>
<evidence type="ECO:0000256" key="1">
    <source>
        <dbReference type="ARBA" id="ARBA00004429"/>
    </source>
</evidence>
<comment type="caution">
    <text evidence="10">The sequence shown here is derived from an EMBL/GenBank/DDBJ whole genome shotgun (WGS) entry which is preliminary data.</text>
</comment>
<evidence type="ECO:0000256" key="5">
    <source>
        <dbReference type="ARBA" id="ARBA00022692"/>
    </source>
</evidence>
<reference evidence="10" key="1">
    <citation type="submission" date="2021-12" db="EMBL/GenBank/DDBJ databases">
        <authorList>
            <person name="Rodrigo-Torres L."/>
            <person name="Arahal R. D."/>
            <person name="Lucena T."/>
        </authorList>
    </citation>
    <scope>NUCLEOTIDE SEQUENCE</scope>
    <source>
        <strain evidence="10">CECT 8226</strain>
    </source>
</reference>
<gene>
    <name evidence="10" type="primary">yeeO</name>
    <name evidence="10" type="ORF">VHP8226_01109</name>
</gene>
<feature type="transmembrane region" description="Helical" evidence="9">
    <location>
        <begin position="356"/>
        <end position="380"/>
    </location>
</feature>
<feature type="transmembrane region" description="Helical" evidence="9">
    <location>
        <begin position="96"/>
        <end position="127"/>
    </location>
</feature>
<feature type="transmembrane region" description="Helical" evidence="9">
    <location>
        <begin position="201"/>
        <end position="222"/>
    </location>
</feature>
<dbReference type="InterPro" id="IPR002528">
    <property type="entry name" value="MATE_fam"/>
</dbReference>
<proteinExistence type="predicted"/>
<evidence type="ECO:0000256" key="2">
    <source>
        <dbReference type="ARBA" id="ARBA00013489"/>
    </source>
</evidence>
<dbReference type="Proteomes" id="UP000838160">
    <property type="component" value="Unassembled WGS sequence"/>
</dbReference>
<keyword evidence="5 9" id="KW-0812">Transmembrane</keyword>
<feature type="transmembrane region" description="Helical" evidence="9">
    <location>
        <begin position="139"/>
        <end position="159"/>
    </location>
</feature>
<dbReference type="PANTHER" id="PTHR42925">
    <property type="entry name" value="MULTIDRUG AND TOXIN EFFLUX PROTEIN MATE FAMILY"/>
    <property type="match status" value="1"/>
</dbReference>
<dbReference type="Pfam" id="PF01554">
    <property type="entry name" value="MatE"/>
    <property type="match status" value="2"/>
</dbReference>
<dbReference type="NCBIfam" id="TIGR00797">
    <property type="entry name" value="matE"/>
    <property type="match status" value="1"/>
</dbReference>
<evidence type="ECO:0000256" key="7">
    <source>
        <dbReference type="ARBA" id="ARBA00023136"/>
    </source>
</evidence>
<feature type="transmembrane region" description="Helical" evidence="9">
    <location>
        <begin position="58"/>
        <end position="84"/>
    </location>
</feature>
<feature type="transmembrane region" description="Helical" evidence="9">
    <location>
        <begin position="289"/>
        <end position="309"/>
    </location>
</feature>